<feature type="domain" description="Xaa-Pro dipeptidyl-peptidase C-terminal" evidence="2">
    <location>
        <begin position="110"/>
        <end position="318"/>
    </location>
</feature>
<protein>
    <recommendedName>
        <fullName evidence="2">Xaa-Pro dipeptidyl-peptidase C-terminal domain-containing protein</fullName>
    </recommendedName>
</protein>
<reference evidence="3" key="1">
    <citation type="submission" date="2020-02" db="EMBL/GenBank/DDBJ databases">
        <title>Identification and distribution of gene clusters putatively required for synthesis of sphingolipid metabolism inhibitors in phylogenetically diverse species of the filamentous fungus Fusarium.</title>
        <authorList>
            <person name="Kim H.-S."/>
            <person name="Busman M."/>
            <person name="Brown D.W."/>
            <person name="Divon H."/>
            <person name="Uhlig S."/>
            <person name="Proctor R.H."/>
        </authorList>
    </citation>
    <scope>NUCLEOTIDE SEQUENCE [LARGE SCALE GENOMIC DNA]</scope>
    <source>
        <strain evidence="3">NRRL 39464</strain>
    </source>
</reference>
<dbReference type="EMBL" id="JAAFOW010002999">
    <property type="protein sequence ID" value="KAF5255756.1"/>
    <property type="molecule type" value="Genomic_DNA"/>
</dbReference>
<dbReference type="Proteomes" id="UP000558688">
    <property type="component" value="Unassembled WGS sequence"/>
</dbReference>
<name>A0A8H5EEI6_FUSOX</name>
<organism evidence="3 4">
    <name type="scientific">Fusarium oxysporum</name>
    <name type="common">Fusarium vascular wilt</name>
    <dbReference type="NCBI Taxonomy" id="5507"/>
    <lineage>
        <taxon>Eukaryota</taxon>
        <taxon>Fungi</taxon>
        <taxon>Dikarya</taxon>
        <taxon>Ascomycota</taxon>
        <taxon>Pezizomycotina</taxon>
        <taxon>Sordariomycetes</taxon>
        <taxon>Hypocreomycetidae</taxon>
        <taxon>Hypocreales</taxon>
        <taxon>Nectriaceae</taxon>
        <taxon>Fusarium</taxon>
        <taxon>Fusarium oxysporum species complex</taxon>
    </lineage>
</organism>
<accession>A0A8H5EEI6</accession>
<dbReference type="GO" id="GO:0008239">
    <property type="term" value="F:dipeptidyl-peptidase activity"/>
    <property type="evidence" value="ECO:0007669"/>
    <property type="project" value="InterPro"/>
</dbReference>
<keyword evidence="1" id="KW-0378">Hydrolase</keyword>
<dbReference type="Pfam" id="PF02129">
    <property type="entry name" value="Peptidase_S15"/>
    <property type="match status" value="1"/>
</dbReference>
<proteinExistence type="predicted"/>
<gene>
    <name evidence="3" type="ORF">FOXYS1_13812</name>
</gene>
<dbReference type="AlphaFoldDB" id="A0A8H5EEI6"/>
<dbReference type="PANTHER" id="PTHR43056:SF10">
    <property type="entry name" value="COCE_NOND FAMILY, PUTATIVE (AFU_ORTHOLOGUE AFUA_7G00600)-RELATED"/>
    <property type="match status" value="1"/>
</dbReference>
<dbReference type="InterPro" id="IPR029058">
    <property type="entry name" value="AB_hydrolase_fold"/>
</dbReference>
<evidence type="ECO:0000259" key="2">
    <source>
        <dbReference type="SMART" id="SM00939"/>
    </source>
</evidence>
<dbReference type="InterPro" id="IPR008979">
    <property type="entry name" value="Galactose-bd-like_sf"/>
</dbReference>
<dbReference type="SUPFAM" id="SSF53474">
    <property type="entry name" value="alpha/beta-Hydrolases"/>
    <property type="match status" value="2"/>
</dbReference>
<sequence length="324" mass="36469">MQPPAWRSLNQISSPDPAEWAPRGYAVVNLDIRGTWESEGNLYIEGSQPGIDAYGTIEYIAKLEWCNGGITMAGSIRGFNAAKSKNKWLRIHPTQEWYDLYLKEANDELQKFFDRYLKGIDNGWEKTASVRVSILTYGDRNGPQPLANLPFTEYPPKSTQYQRLYLTGSKTLSADVPTSTSQLEYQSDNLKAAPADFTYVFPEKTQVMGHSKVKLWLSCDENDDMDIYISLRKVDRNGKVLEHINVPWSALPDNVSSQEDVPNSNTIEHLGPSGVLRVSHRFLDQCVEFPQHIDGTPQNLNKGKHIIHVGGKHDLALNIPVVPV</sequence>
<dbReference type="Pfam" id="PF08530">
    <property type="entry name" value="PepX_C"/>
    <property type="match status" value="1"/>
</dbReference>
<evidence type="ECO:0000313" key="3">
    <source>
        <dbReference type="EMBL" id="KAF5255756.1"/>
    </source>
</evidence>
<dbReference type="Gene3D" id="2.60.120.260">
    <property type="entry name" value="Galactose-binding domain-like"/>
    <property type="match status" value="1"/>
</dbReference>
<dbReference type="SUPFAM" id="SSF49785">
    <property type="entry name" value="Galactose-binding domain-like"/>
    <property type="match status" value="1"/>
</dbReference>
<dbReference type="InterPro" id="IPR013736">
    <property type="entry name" value="Xaa-Pro_dipept_C"/>
</dbReference>
<evidence type="ECO:0000313" key="4">
    <source>
        <dbReference type="Proteomes" id="UP000558688"/>
    </source>
</evidence>
<comment type="caution">
    <text evidence="3">The sequence shown here is derived from an EMBL/GenBank/DDBJ whole genome shotgun (WGS) entry which is preliminary data.</text>
</comment>
<dbReference type="SMART" id="SM00939">
    <property type="entry name" value="PepX_C"/>
    <property type="match status" value="1"/>
</dbReference>
<dbReference type="InterPro" id="IPR000383">
    <property type="entry name" value="Xaa-Pro-like_dom"/>
</dbReference>
<dbReference type="InterPro" id="IPR050585">
    <property type="entry name" value="Xaa-Pro_dipeptidyl-ppase/CocE"/>
</dbReference>
<dbReference type="PANTHER" id="PTHR43056">
    <property type="entry name" value="PEPTIDASE S9 PROLYL OLIGOPEPTIDASE"/>
    <property type="match status" value="1"/>
</dbReference>
<evidence type="ECO:0000256" key="1">
    <source>
        <dbReference type="ARBA" id="ARBA00022801"/>
    </source>
</evidence>
<dbReference type="Gene3D" id="3.40.50.1820">
    <property type="entry name" value="alpha/beta hydrolase"/>
    <property type="match status" value="2"/>
</dbReference>